<evidence type="ECO:0000256" key="2">
    <source>
        <dbReference type="SAM" id="MobiDB-lite"/>
    </source>
</evidence>
<dbReference type="InterPro" id="IPR009057">
    <property type="entry name" value="Homeodomain-like_sf"/>
</dbReference>
<dbReference type="STRING" id="59895.A0A124SES0"/>
<feature type="compositionally biased region" description="Polar residues" evidence="2">
    <location>
        <begin position="363"/>
        <end position="375"/>
    </location>
</feature>
<keyword evidence="1" id="KW-0103">Bromodomain</keyword>
<reference evidence="3 4" key="1">
    <citation type="journal article" date="2016" name="Sci. Rep.">
        <title>The genome sequence of the outbreeding globe artichoke constructed de novo incorporating a phase-aware low-pass sequencing strategy of F1 progeny.</title>
        <authorList>
            <person name="Scaglione D."/>
            <person name="Reyes-Chin-Wo S."/>
            <person name="Acquadro A."/>
            <person name="Froenicke L."/>
            <person name="Portis E."/>
            <person name="Beitel C."/>
            <person name="Tirone M."/>
            <person name="Mauro R."/>
            <person name="Lo Monaco A."/>
            <person name="Mauromicale G."/>
            <person name="Faccioli P."/>
            <person name="Cattivelli L."/>
            <person name="Rieseberg L."/>
            <person name="Michelmore R."/>
            <person name="Lanteri S."/>
        </authorList>
    </citation>
    <scope>NUCLEOTIDE SEQUENCE [LARGE SCALE GENOMIC DNA]</scope>
    <source>
        <strain evidence="3">2C</strain>
    </source>
</reference>
<feature type="compositionally biased region" description="Basic and acidic residues" evidence="2">
    <location>
        <begin position="169"/>
        <end position="178"/>
    </location>
</feature>
<dbReference type="AlphaFoldDB" id="A0A124SES0"/>
<dbReference type="InterPro" id="IPR001005">
    <property type="entry name" value="SANT/Myb"/>
</dbReference>
<protein>
    <submittedName>
        <fullName evidence="3">Bromodomain-containing protein</fullName>
    </submittedName>
</protein>
<dbReference type="OMA" id="VEQDMVK"/>
<dbReference type="Gene3D" id="1.20.920.10">
    <property type="entry name" value="Bromodomain-like"/>
    <property type="match status" value="1"/>
</dbReference>
<dbReference type="InterPro" id="IPR036427">
    <property type="entry name" value="Bromodomain-like_sf"/>
</dbReference>
<dbReference type="PANTHER" id="PTHR15398:SF4">
    <property type="entry name" value="BROMODOMAIN-CONTAINING PROTEIN 8 ISOFORM X1"/>
    <property type="match status" value="1"/>
</dbReference>
<evidence type="ECO:0000313" key="4">
    <source>
        <dbReference type="Proteomes" id="UP000243975"/>
    </source>
</evidence>
<dbReference type="Gramene" id="KVI00961">
    <property type="protein sequence ID" value="KVI00961"/>
    <property type="gene ID" value="Ccrd_020773"/>
</dbReference>
<evidence type="ECO:0000256" key="1">
    <source>
        <dbReference type="ARBA" id="ARBA00023117"/>
    </source>
</evidence>
<proteinExistence type="predicted"/>
<dbReference type="SUPFAM" id="SSF46689">
    <property type="entry name" value="Homeodomain-like"/>
    <property type="match status" value="1"/>
</dbReference>
<evidence type="ECO:0000313" key="3">
    <source>
        <dbReference type="EMBL" id="KVI00961.1"/>
    </source>
</evidence>
<organism evidence="3 4">
    <name type="scientific">Cynara cardunculus var. scolymus</name>
    <name type="common">Globe artichoke</name>
    <name type="synonym">Cynara scolymus</name>
    <dbReference type="NCBI Taxonomy" id="59895"/>
    <lineage>
        <taxon>Eukaryota</taxon>
        <taxon>Viridiplantae</taxon>
        <taxon>Streptophyta</taxon>
        <taxon>Embryophyta</taxon>
        <taxon>Tracheophyta</taxon>
        <taxon>Spermatophyta</taxon>
        <taxon>Magnoliopsida</taxon>
        <taxon>eudicotyledons</taxon>
        <taxon>Gunneridae</taxon>
        <taxon>Pentapetalae</taxon>
        <taxon>asterids</taxon>
        <taxon>campanulids</taxon>
        <taxon>Asterales</taxon>
        <taxon>Asteraceae</taxon>
        <taxon>Carduoideae</taxon>
        <taxon>Cardueae</taxon>
        <taxon>Carduinae</taxon>
        <taxon>Cynara</taxon>
    </lineage>
</organism>
<feature type="compositionally biased region" description="Basic residues" evidence="2">
    <location>
        <begin position="157"/>
        <end position="168"/>
    </location>
</feature>
<dbReference type="PANTHER" id="PTHR15398">
    <property type="entry name" value="BROMODOMAIN-CONTAINING PROTEIN 8"/>
    <property type="match status" value="1"/>
</dbReference>
<keyword evidence="4" id="KW-1185">Reference proteome</keyword>
<name>A0A124SES0_CYNCS</name>
<feature type="non-terminal residue" evidence="3">
    <location>
        <position position="1"/>
    </location>
</feature>
<dbReference type="CDD" id="cd00167">
    <property type="entry name" value="SANT"/>
    <property type="match status" value="1"/>
</dbReference>
<dbReference type="SUPFAM" id="SSF47370">
    <property type="entry name" value="Bromodomain"/>
    <property type="match status" value="1"/>
</dbReference>
<feature type="region of interest" description="Disordered" evidence="2">
    <location>
        <begin position="145"/>
        <end position="216"/>
    </location>
</feature>
<feature type="compositionally biased region" description="Polar residues" evidence="2">
    <location>
        <begin position="183"/>
        <end position="210"/>
    </location>
</feature>
<sequence length="381" mass="41962">MDDVSVVMVGPRKVWGTWEELILGGAVLRHGTGDWDVISSELRTRTACPYYFTPELENLKAEKAHCDHIEYDSSQTESPPLPLPKTKGIKIKTIHKEGLKDEFELSAGSFTQDLETNPQPKSHSPSLNSSQNVEIKLQVPESCMNTMIEPSQEKGGTIRKRRGKRKRKDGNWEAKEGIVESENLGSSSGVRRNETSTSGCGQTVRSSSADLQDGDSCRGRETDDLVGIFNSVTENQYALIARIGNCCIKSTRELFRDLFLLANNALVFYSKRTREYKSALTLRGIVTKKYKQLCSESGSSSSRPLSSMLCFSSMSSPPVRPRSIRARAPSKQVKVVVKFPTSGQMVGRHGYLKVSSNSDSSSLNPPEASQSNVELSGSKGK</sequence>
<dbReference type="EMBL" id="LEKV01003155">
    <property type="protein sequence ID" value="KVI00961.1"/>
    <property type="molecule type" value="Genomic_DNA"/>
</dbReference>
<feature type="region of interest" description="Disordered" evidence="2">
    <location>
        <begin position="112"/>
        <end position="133"/>
    </location>
</feature>
<dbReference type="Proteomes" id="UP000243975">
    <property type="component" value="Unassembled WGS sequence"/>
</dbReference>
<dbReference type="GO" id="GO:0035267">
    <property type="term" value="C:NuA4 histone acetyltransferase complex"/>
    <property type="evidence" value="ECO:0007669"/>
    <property type="project" value="TreeGrafter"/>
</dbReference>
<feature type="region of interest" description="Disordered" evidence="2">
    <location>
        <begin position="348"/>
        <end position="381"/>
    </location>
</feature>
<comment type="caution">
    <text evidence="3">The sequence shown here is derived from an EMBL/GenBank/DDBJ whole genome shotgun (WGS) entry which is preliminary data.</text>
</comment>
<accession>A0A124SES0</accession>
<gene>
    <name evidence="3" type="ORF">Ccrd_020773</name>
</gene>